<gene>
    <name evidence="8" type="primary">argA</name>
    <name evidence="8" type="ORF">H5P28_16075</name>
</gene>
<dbReference type="PIRSF" id="PIRSF000423">
    <property type="entry name" value="ArgA"/>
    <property type="match status" value="1"/>
</dbReference>
<dbReference type="Pfam" id="PF00583">
    <property type="entry name" value="Acetyltransf_1"/>
    <property type="match status" value="1"/>
</dbReference>
<evidence type="ECO:0000313" key="8">
    <source>
        <dbReference type="EMBL" id="MBC2595785.1"/>
    </source>
</evidence>
<protein>
    <recommendedName>
        <fullName evidence="3">amino-acid N-acetyltransferase</fullName>
        <ecNumber evidence="3">2.3.1.1</ecNumber>
    </recommendedName>
</protein>
<proteinExistence type="inferred from homology"/>
<dbReference type="PANTHER" id="PTHR30602:SF12">
    <property type="entry name" value="AMINO-ACID ACETYLTRANSFERASE NAGS1, CHLOROPLASTIC-RELATED"/>
    <property type="match status" value="1"/>
</dbReference>
<evidence type="ECO:0000256" key="5">
    <source>
        <dbReference type="ARBA" id="ARBA00023315"/>
    </source>
</evidence>
<dbReference type="RefSeq" id="WP_185676716.1">
    <property type="nucleotide sequence ID" value="NZ_JACHVB010000052.1"/>
</dbReference>
<dbReference type="InterPro" id="IPR010167">
    <property type="entry name" value="NH2A_AcTrfase"/>
</dbReference>
<organism evidence="8 9">
    <name type="scientific">Ruficoccus amylovorans</name>
    <dbReference type="NCBI Taxonomy" id="1804625"/>
    <lineage>
        <taxon>Bacteria</taxon>
        <taxon>Pseudomonadati</taxon>
        <taxon>Verrucomicrobiota</taxon>
        <taxon>Opitutia</taxon>
        <taxon>Puniceicoccales</taxon>
        <taxon>Cerasicoccaceae</taxon>
        <taxon>Ruficoccus</taxon>
    </lineage>
</organism>
<keyword evidence="5 8" id="KW-0012">Acyltransferase</keyword>
<dbReference type="InterPro" id="IPR016181">
    <property type="entry name" value="Acyl_CoA_acyltransferase"/>
</dbReference>
<dbReference type="GO" id="GO:0005737">
    <property type="term" value="C:cytoplasm"/>
    <property type="evidence" value="ECO:0007669"/>
    <property type="project" value="InterPro"/>
</dbReference>
<evidence type="ECO:0000313" key="9">
    <source>
        <dbReference type="Proteomes" id="UP000546464"/>
    </source>
</evidence>
<dbReference type="PROSITE" id="PS51186">
    <property type="entry name" value="GNAT"/>
    <property type="match status" value="1"/>
</dbReference>
<dbReference type="InterPro" id="IPR036393">
    <property type="entry name" value="AceGlu_kinase-like_sf"/>
</dbReference>
<dbReference type="PANTHER" id="PTHR30602">
    <property type="entry name" value="AMINO-ACID ACETYLTRANSFERASE"/>
    <property type="match status" value="1"/>
</dbReference>
<dbReference type="Proteomes" id="UP000546464">
    <property type="component" value="Unassembled WGS sequence"/>
</dbReference>
<evidence type="ECO:0000256" key="3">
    <source>
        <dbReference type="ARBA" id="ARBA00012697"/>
    </source>
</evidence>
<sequence>MPSDTKTTLKPTDLRGILEYVPQFRDHVFVIALDGSIIDDENFSNVITDIAVLRSLNIDIVLVHGIGRQIKRLSEECGIPISDAHGSGATDGPTLEMATAASSEVLEVLTRALTQNGLRYVVTNAVRATETGVIRGKDLGYTGKIEKLDEKLIRLMLSEGVVPVFSPLACDRDGQPYRLNSDQLASELAIRLKASKLIYLTPFPGLVVDGEPVMNIPLDELQSLITKHKKSLDERLLSKAAYAARTLEAGTPRAHILDGRIFGGLLTEIFDKVGLGTMIHANDYQQIRAARKKDAASIFAITRNAAKSETLRTRTRHAIEEAIGNFYVYEIDESIVGCFSLVPLDGKTVELGAVLVQPFYQGRGVGKKLVEFACLEARRMKADRVVALSTQAGNFFRDSAGFAEGTQDDLPKARREDYIGNSRHSKVYVKRLAPARKKRARRA</sequence>
<reference evidence="8 9" key="1">
    <citation type="submission" date="2020-07" db="EMBL/GenBank/DDBJ databases">
        <authorList>
            <person name="Feng X."/>
        </authorList>
    </citation>
    <scope>NUCLEOTIDE SEQUENCE [LARGE SCALE GENOMIC DNA]</scope>
    <source>
        <strain evidence="8 9">JCM31066</strain>
    </source>
</reference>
<dbReference type="InterPro" id="IPR000182">
    <property type="entry name" value="GNAT_dom"/>
</dbReference>
<dbReference type="HAMAP" id="MF_01105">
    <property type="entry name" value="N_acetyl_glu_synth"/>
    <property type="match status" value="1"/>
</dbReference>
<dbReference type="NCBIfam" id="TIGR01890">
    <property type="entry name" value="N-Ac-Glu-synth"/>
    <property type="match status" value="1"/>
</dbReference>
<dbReference type="Pfam" id="PF00696">
    <property type="entry name" value="AA_kinase"/>
    <property type="match status" value="1"/>
</dbReference>
<feature type="domain" description="N-acetyltransferase" evidence="7">
    <location>
        <begin position="285"/>
        <end position="434"/>
    </location>
</feature>
<name>A0A842HGG6_9BACT</name>
<comment type="pathway">
    <text evidence="1">Amino-acid biosynthesis; L-arginine biosynthesis; N(2)-acetyl-L-ornithine from L-glutamate: step 1/4.</text>
</comment>
<comment type="catalytic activity">
    <reaction evidence="6">
        <text>L-glutamate + acetyl-CoA = N-acetyl-L-glutamate + CoA + H(+)</text>
        <dbReference type="Rhea" id="RHEA:24292"/>
        <dbReference type="ChEBI" id="CHEBI:15378"/>
        <dbReference type="ChEBI" id="CHEBI:29985"/>
        <dbReference type="ChEBI" id="CHEBI:44337"/>
        <dbReference type="ChEBI" id="CHEBI:57287"/>
        <dbReference type="ChEBI" id="CHEBI:57288"/>
        <dbReference type="EC" id="2.3.1.1"/>
    </reaction>
</comment>
<evidence type="ECO:0000256" key="4">
    <source>
        <dbReference type="ARBA" id="ARBA00022679"/>
    </source>
</evidence>
<keyword evidence="9" id="KW-1185">Reference proteome</keyword>
<dbReference type="InterPro" id="IPR001048">
    <property type="entry name" value="Asp/Glu/Uridylate_kinase"/>
</dbReference>
<evidence type="ECO:0000259" key="7">
    <source>
        <dbReference type="PROSITE" id="PS51186"/>
    </source>
</evidence>
<dbReference type="SUPFAM" id="SSF53633">
    <property type="entry name" value="Carbamate kinase-like"/>
    <property type="match status" value="1"/>
</dbReference>
<dbReference type="GO" id="GO:0004042">
    <property type="term" value="F:L-glutamate N-acetyltransferase activity"/>
    <property type="evidence" value="ECO:0007669"/>
    <property type="project" value="InterPro"/>
</dbReference>
<accession>A0A842HGG6</accession>
<dbReference type="EC" id="2.3.1.1" evidence="3"/>
<dbReference type="UniPathway" id="UPA00068">
    <property type="reaction ID" value="UER00106"/>
</dbReference>
<comment type="caution">
    <text evidence="8">The sequence shown here is derived from an EMBL/GenBank/DDBJ whole genome shotgun (WGS) entry which is preliminary data.</text>
</comment>
<keyword evidence="4 8" id="KW-0808">Transferase</keyword>
<evidence type="ECO:0000256" key="2">
    <source>
        <dbReference type="ARBA" id="ARBA00009145"/>
    </source>
</evidence>
<comment type="similarity">
    <text evidence="2">Belongs to the acetyltransferase family. ArgA subfamily.</text>
</comment>
<dbReference type="AlphaFoldDB" id="A0A842HGG6"/>
<dbReference type="CDD" id="cd04301">
    <property type="entry name" value="NAT_SF"/>
    <property type="match status" value="1"/>
</dbReference>
<evidence type="ECO:0000256" key="1">
    <source>
        <dbReference type="ARBA" id="ARBA00004925"/>
    </source>
</evidence>
<dbReference type="Gene3D" id="3.40.1160.10">
    <property type="entry name" value="Acetylglutamate kinase-like"/>
    <property type="match status" value="1"/>
</dbReference>
<dbReference type="GO" id="GO:0006526">
    <property type="term" value="P:L-arginine biosynthetic process"/>
    <property type="evidence" value="ECO:0007669"/>
    <property type="project" value="UniProtKB-UniPathway"/>
</dbReference>
<dbReference type="SUPFAM" id="SSF55729">
    <property type="entry name" value="Acyl-CoA N-acyltransferases (Nat)"/>
    <property type="match status" value="1"/>
</dbReference>
<evidence type="ECO:0000256" key="6">
    <source>
        <dbReference type="ARBA" id="ARBA00048372"/>
    </source>
</evidence>
<dbReference type="Gene3D" id="3.40.630.30">
    <property type="match status" value="1"/>
</dbReference>
<dbReference type="EMBL" id="JACHVB010000052">
    <property type="protein sequence ID" value="MBC2595785.1"/>
    <property type="molecule type" value="Genomic_DNA"/>
</dbReference>